<dbReference type="SUPFAM" id="SSF46785">
    <property type="entry name" value="Winged helix' DNA-binding domain"/>
    <property type="match status" value="1"/>
</dbReference>
<name>A0ABT0GKT7_9GAMM</name>
<evidence type="ECO:0000313" key="6">
    <source>
        <dbReference type="EMBL" id="MCK7595033.1"/>
    </source>
</evidence>
<dbReference type="PANTHER" id="PTHR30537:SF10">
    <property type="entry name" value="TRANSCRIPTIONAL REGULATOR-RELATED"/>
    <property type="match status" value="1"/>
</dbReference>
<protein>
    <submittedName>
        <fullName evidence="6">LysR family transcriptional regulator</fullName>
    </submittedName>
</protein>
<dbReference type="Pfam" id="PF03466">
    <property type="entry name" value="LysR_substrate"/>
    <property type="match status" value="1"/>
</dbReference>
<evidence type="ECO:0000313" key="7">
    <source>
        <dbReference type="Proteomes" id="UP001431449"/>
    </source>
</evidence>
<evidence type="ECO:0000259" key="5">
    <source>
        <dbReference type="PROSITE" id="PS50931"/>
    </source>
</evidence>
<dbReference type="InterPro" id="IPR036388">
    <property type="entry name" value="WH-like_DNA-bd_sf"/>
</dbReference>
<organism evidence="6 7">
    <name type="scientific">Pseudomarimonas salicorniae</name>
    <dbReference type="NCBI Taxonomy" id="2933270"/>
    <lineage>
        <taxon>Bacteria</taxon>
        <taxon>Pseudomonadati</taxon>
        <taxon>Pseudomonadota</taxon>
        <taxon>Gammaproteobacteria</taxon>
        <taxon>Lysobacterales</taxon>
        <taxon>Lysobacteraceae</taxon>
        <taxon>Pseudomarimonas</taxon>
    </lineage>
</organism>
<comment type="caution">
    <text evidence="6">The sequence shown here is derived from an EMBL/GenBank/DDBJ whole genome shotgun (WGS) entry which is preliminary data.</text>
</comment>
<dbReference type="PRINTS" id="PR00039">
    <property type="entry name" value="HTHLYSR"/>
</dbReference>
<dbReference type="PROSITE" id="PS50931">
    <property type="entry name" value="HTH_LYSR"/>
    <property type="match status" value="1"/>
</dbReference>
<reference evidence="6" key="1">
    <citation type="submission" date="2022-04" db="EMBL/GenBank/DDBJ databases">
        <title>Lysobacter sp. CAU 1642 isolated from sea sand.</title>
        <authorList>
            <person name="Kim W."/>
        </authorList>
    </citation>
    <scope>NUCLEOTIDE SEQUENCE</scope>
    <source>
        <strain evidence="6">CAU 1642</strain>
    </source>
</reference>
<dbReference type="Pfam" id="PF00126">
    <property type="entry name" value="HTH_1"/>
    <property type="match status" value="1"/>
</dbReference>
<dbReference type="PANTHER" id="PTHR30537">
    <property type="entry name" value="HTH-TYPE TRANSCRIPTIONAL REGULATOR"/>
    <property type="match status" value="1"/>
</dbReference>
<sequence length="306" mass="33810">METIGTRLQRSLCFSAVAETGSFTAAAKRLGCSKAHVSRQVAQLESQLGAQLLIRSTRRLVLTPLGRSYAEHTAMLQTALDAAEQAVSASREEIAGLLRITAATSFGEAFLVDLVEAFRAAQPQVEAELDLSIGRRDLVADGYDFGFRSVRTVEEHLVARALGVIRDIPVAAPALFRDRPLPRHPRELAALPCIHNTHFRDDAEWVFLRGRRSEAVRVAGTLRINHFGAIRRAALLGAGVARLPRYLVDDALRGGELLHLLPDWDIHPVPVFLVHPQRRPATRLQQAFREHAIAWFEAPARRALLG</sequence>
<keyword evidence="3" id="KW-0238">DNA-binding</keyword>
<dbReference type="CDD" id="cd08422">
    <property type="entry name" value="PBP2_CrgA_like"/>
    <property type="match status" value="1"/>
</dbReference>
<dbReference type="InterPro" id="IPR058163">
    <property type="entry name" value="LysR-type_TF_proteobact-type"/>
</dbReference>
<evidence type="ECO:0000256" key="1">
    <source>
        <dbReference type="ARBA" id="ARBA00009437"/>
    </source>
</evidence>
<gene>
    <name evidence="6" type="ORF">M0G41_15290</name>
</gene>
<keyword evidence="2" id="KW-0805">Transcription regulation</keyword>
<comment type="similarity">
    <text evidence="1">Belongs to the LysR transcriptional regulatory family.</text>
</comment>
<dbReference type="InterPro" id="IPR036390">
    <property type="entry name" value="WH_DNA-bd_sf"/>
</dbReference>
<keyword evidence="4" id="KW-0804">Transcription</keyword>
<proteinExistence type="inferred from homology"/>
<accession>A0ABT0GKT7</accession>
<dbReference type="EMBL" id="JALNMH010000013">
    <property type="protein sequence ID" value="MCK7595033.1"/>
    <property type="molecule type" value="Genomic_DNA"/>
</dbReference>
<keyword evidence="7" id="KW-1185">Reference proteome</keyword>
<dbReference type="SUPFAM" id="SSF53850">
    <property type="entry name" value="Periplasmic binding protein-like II"/>
    <property type="match status" value="1"/>
</dbReference>
<dbReference type="InterPro" id="IPR000847">
    <property type="entry name" value="LysR_HTH_N"/>
</dbReference>
<dbReference type="InterPro" id="IPR005119">
    <property type="entry name" value="LysR_subst-bd"/>
</dbReference>
<evidence type="ECO:0000256" key="2">
    <source>
        <dbReference type="ARBA" id="ARBA00023015"/>
    </source>
</evidence>
<dbReference type="Proteomes" id="UP001431449">
    <property type="component" value="Unassembled WGS sequence"/>
</dbReference>
<evidence type="ECO:0000256" key="3">
    <source>
        <dbReference type="ARBA" id="ARBA00023125"/>
    </source>
</evidence>
<dbReference type="Gene3D" id="1.10.10.10">
    <property type="entry name" value="Winged helix-like DNA-binding domain superfamily/Winged helix DNA-binding domain"/>
    <property type="match status" value="1"/>
</dbReference>
<evidence type="ECO:0000256" key="4">
    <source>
        <dbReference type="ARBA" id="ARBA00023163"/>
    </source>
</evidence>
<feature type="domain" description="HTH lysR-type" evidence="5">
    <location>
        <begin position="14"/>
        <end position="63"/>
    </location>
</feature>
<dbReference type="Gene3D" id="3.40.190.290">
    <property type="match status" value="1"/>
</dbReference>
<dbReference type="RefSeq" id="WP_248210775.1">
    <property type="nucleotide sequence ID" value="NZ_JALNMH010000013.1"/>
</dbReference>